<comment type="caution">
    <text evidence="1">The sequence shown here is derived from an EMBL/GenBank/DDBJ whole genome shotgun (WGS) entry which is preliminary data.</text>
</comment>
<dbReference type="EMBL" id="BARU01000719">
    <property type="protein sequence ID" value="GAH24153.1"/>
    <property type="molecule type" value="Genomic_DNA"/>
</dbReference>
<dbReference type="SUPFAM" id="SSF53850">
    <property type="entry name" value="Periplasmic binding protein-like II"/>
    <property type="match status" value="1"/>
</dbReference>
<protein>
    <recommendedName>
        <fullName evidence="2">Extracellular solute-binding protein</fullName>
    </recommendedName>
</protein>
<reference evidence="1" key="1">
    <citation type="journal article" date="2014" name="Front. Microbiol.">
        <title>High frequency of phylogenetically diverse reductive dehalogenase-homologous genes in deep subseafloor sedimentary metagenomes.</title>
        <authorList>
            <person name="Kawai M."/>
            <person name="Futagami T."/>
            <person name="Toyoda A."/>
            <person name="Takaki Y."/>
            <person name="Nishi S."/>
            <person name="Hori S."/>
            <person name="Arai W."/>
            <person name="Tsubouchi T."/>
            <person name="Morono Y."/>
            <person name="Uchiyama I."/>
            <person name="Ito T."/>
            <person name="Fujiyama A."/>
            <person name="Inagaki F."/>
            <person name="Takami H."/>
        </authorList>
    </citation>
    <scope>NUCLEOTIDE SEQUENCE</scope>
    <source>
        <strain evidence="1">Expedition CK06-06</strain>
    </source>
</reference>
<dbReference type="InterPro" id="IPR050490">
    <property type="entry name" value="Bact_solute-bd_prot1"/>
</dbReference>
<proteinExistence type="predicted"/>
<dbReference type="CDD" id="cd13585">
    <property type="entry name" value="PBP2_TMBP_like"/>
    <property type="match status" value="1"/>
</dbReference>
<dbReference type="Gene3D" id="3.40.190.10">
    <property type="entry name" value="Periplasmic binding protein-like II"/>
    <property type="match status" value="2"/>
</dbReference>
<evidence type="ECO:0008006" key="2">
    <source>
        <dbReference type="Google" id="ProtNLM"/>
    </source>
</evidence>
<dbReference type="Pfam" id="PF01547">
    <property type="entry name" value="SBP_bac_1"/>
    <property type="match status" value="1"/>
</dbReference>
<dbReference type="InterPro" id="IPR006059">
    <property type="entry name" value="SBP"/>
</dbReference>
<sequence length="421" mass="46950">MKRLMIWVMVVTLMVGFFGLAGFAAKKVTLTLIMPSHESDILGYFEAKAVEFEKKTGIKVNMVTGDWDNVADKVLPALAAGSSAYDIVEFDNCWVAQFAETGWLRPLENYPGAQVYIDGLCPALVDLFSPNGHFYGITWNNDLRVAMYNARMLKEAGIAAPPATWDELVSQSQRLQAAGIVRYGYMANWEKTQCLSNDYTLMVRSFGGRTLDENGNPAMDSPQAIAALQWMVDSIYKYKVVDPASLTTNQQMAQDIFLRGDSAFFPQAWAGLYFYSRNPEVSNVVGEIEPAAKSLGVTRNIQTGLTLPEALAISSFSEHPDEAWAFLDFIANKQTNKMQSLATGSLPIWMDLWNDPDLLARNPHWKEYAKQIPYLEGLDVVIWYGELAEIMQVEVMNALTRAKTVEQAVADMIAKINAVEK</sequence>
<name>X1FTQ7_9ZZZZ</name>
<evidence type="ECO:0000313" key="1">
    <source>
        <dbReference type="EMBL" id="GAH24153.1"/>
    </source>
</evidence>
<accession>X1FTQ7</accession>
<gene>
    <name evidence="1" type="ORF">S03H2_02214</name>
</gene>
<dbReference type="PANTHER" id="PTHR43649:SF12">
    <property type="entry name" value="DIACETYLCHITOBIOSE BINDING PROTEIN DASA"/>
    <property type="match status" value="1"/>
</dbReference>
<dbReference type="AlphaFoldDB" id="X1FTQ7"/>
<dbReference type="PANTHER" id="PTHR43649">
    <property type="entry name" value="ARABINOSE-BINDING PROTEIN-RELATED"/>
    <property type="match status" value="1"/>
</dbReference>
<organism evidence="1">
    <name type="scientific">marine sediment metagenome</name>
    <dbReference type="NCBI Taxonomy" id="412755"/>
    <lineage>
        <taxon>unclassified sequences</taxon>
        <taxon>metagenomes</taxon>
        <taxon>ecological metagenomes</taxon>
    </lineage>
</organism>